<evidence type="ECO:0000313" key="16">
    <source>
        <dbReference type="Proteomes" id="UP000594688"/>
    </source>
</evidence>
<organism evidence="15 16">
    <name type="scientific">Candidatus Nitronauta litoralis</name>
    <dbReference type="NCBI Taxonomy" id="2705533"/>
    <lineage>
        <taxon>Bacteria</taxon>
        <taxon>Pseudomonadati</taxon>
        <taxon>Nitrospinota/Tectimicrobiota group</taxon>
        <taxon>Nitrospinota</taxon>
        <taxon>Nitrospinia</taxon>
        <taxon>Nitrospinales</taxon>
        <taxon>Nitrospinaceae</taxon>
        <taxon>Candidatus Nitronauta</taxon>
    </lineage>
</organism>
<dbReference type="GO" id="GO:0008734">
    <property type="term" value="F:L-aspartate oxidase activity"/>
    <property type="evidence" value="ECO:0007669"/>
    <property type="project" value="UniProtKB-UniRule"/>
</dbReference>
<evidence type="ECO:0000313" key="15">
    <source>
        <dbReference type="EMBL" id="QPJ62091.1"/>
    </source>
</evidence>
<evidence type="ECO:0000256" key="4">
    <source>
        <dbReference type="ARBA" id="ARBA00012173"/>
    </source>
</evidence>
<keyword evidence="7 12" id="KW-0274">FAD</keyword>
<comment type="pathway">
    <text evidence="2 12">Cofactor biosynthesis; NAD(+) biosynthesis; iminoaspartate from L-aspartate (oxidase route): step 1/1.</text>
</comment>
<dbReference type="GO" id="GO:0034628">
    <property type="term" value="P:'de novo' NAD+ biosynthetic process from L-aspartate"/>
    <property type="evidence" value="ECO:0007669"/>
    <property type="project" value="TreeGrafter"/>
</dbReference>
<dbReference type="Gene3D" id="3.50.50.60">
    <property type="entry name" value="FAD/NAD(P)-binding domain"/>
    <property type="match status" value="1"/>
</dbReference>
<dbReference type="FunFam" id="1.20.58.100:FF:000002">
    <property type="entry name" value="L-aspartate oxidase"/>
    <property type="match status" value="1"/>
</dbReference>
<dbReference type="Pfam" id="PF02910">
    <property type="entry name" value="Succ_DH_flav_C"/>
    <property type="match status" value="1"/>
</dbReference>
<dbReference type="NCBIfam" id="NF006567">
    <property type="entry name" value="PRK09077.1"/>
    <property type="match status" value="1"/>
</dbReference>
<dbReference type="PIRSF" id="PIRSF000171">
    <property type="entry name" value="SDHA_APRA_LASPO"/>
    <property type="match status" value="1"/>
</dbReference>
<comment type="subcellular location">
    <subcellularLocation>
        <location evidence="12">Cytoplasm</location>
    </subcellularLocation>
</comment>
<dbReference type="Gene3D" id="1.20.58.100">
    <property type="entry name" value="Fumarate reductase/succinate dehydrogenase flavoprotein-like, C-terminal domain"/>
    <property type="match status" value="1"/>
</dbReference>
<dbReference type="Proteomes" id="UP000594688">
    <property type="component" value="Chromosome"/>
</dbReference>
<sequence length="560" mass="62286">MQYSHDFIVIGSGIAGLTYALKISEFGSVALIAKDALEEGATRYAQGGIASVMADDDSSDLHVSDTLEAGRGLCKEDVVRCIIKEGPAHIRDLIDLGARFNRNPDDSYALGKEGGHSKRRILHAGDLTGWEIESTLIRAVRSKPNIEIFTHHMVVDFITRANLDPKITPGEKDDEVLGLYALSEESGEVNIFVGKATLLATGGAGKVYLYTSNPDTASGDGVSIAWRAGVKIANMEFFQFHPTCLYHPQAKSFLISEAVRGEGAQLILKNGKTFMEDYHPLGCLAPRDVVARAIDYEMKKSGDDCVYLDVTHLEGYRIREHFPNIYKTCLKFGFDMTREPLPVVPAAHYMCGGVVVDLNGQTSLGRLFASGEVCYSGLHGANRLASNSLLEGLVLSHRAAAKAREFAKPDARLEQLQKAIPAWDSGHAVDSDELVIVSHNWDEIRRLMWNYVGIVRTDKRLRRAKRRIDLLMEEITEYYWNFKITRNTLELRNIAVAAQLIIACALERKESRGLHYNLDYPKLQEGPAEDTLVQEFKSRVIVQPEQQQQKSNVEKPHNAN</sequence>
<keyword evidence="6 12" id="KW-0662">Pyridine nucleotide biosynthesis</keyword>
<dbReference type="EC" id="1.4.3.16" evidence="4 10"/>
<evidence type="ECO:0000259" key="13">
    <source>
        <dbReference type="Pfam" id="PF00890"/>
    </source>
</evidence>
<dbReference type="AlphaFoldDB" id="A0A7T0BWE2"/>
<dbReference type="SUPFAM" id="SSF51905">
    <property type="entry name" value="FAD/NAD(P)-binding domain"/>
    <property type="match status" value="1"/>
</dbReference>
<comment type="cofactor">
    <cofactor evidence="1 12">
        <name>FAD</name>
        <dbReference type="ChEBI" id="CHEBI:57692"/>
    </cofactor>
</comment>
<dbReference type="SUPFAM" id="SSF56425">
    <property type="entry name" value="Succinate dehydrogenase/fumarate reductase flavoprotein, catalytic domain"/>
    <property type="match status" value="1"/>
</dbReference>
<evidence type="ECO:0000256" key="10">
    <source>
        <dbReference type="NCBIfam" id="TIGR00551"/>
    </source>
</evidence>
<dbReference type="InterPro" id="IPR005288">
    <property type="entry name" value="NadB"/>
</dbReference>
<dbReference type="SUPFAM" id="SSF46977">
    <property type="entry name" value="Succinate dehydrogenase/fumarate reductase flavoprotein C-terminal domain"/>
    <property type="match status" value="1"/>
</dbReference>
<dbReference type="Gene3D" id="3.90.700.10">
    <property type="entry name" value="Succinate dehydrogenase/fumarate reductase flavoprotein, catalytic domain"/>
    <property type="match status" value="1"/>
</dbReference>
<dbReference type="InterPro" id="IPR027477">
    <property type="entry name" value="Succ_DH/fumarate_Rdtase_cat_sf"/>
</dbReference>
<dbReference type="Pfam" id="PF00890">
    <property type="entry name" value="FAD_binding_2"/>
    <property type="match status" value="1"/>
</dbReference>
<evidence type="ECO:0000256" key="8">
    <source>
        <dbReference type="ARBA" id="ARBA00023002"/>
    </source>
</evidence>
<dbReference type="InterPro" id="IPR036188">
    <property type="entry name" value="FAD/NAD-bd_sf"/>
</dbReference>
<reference evidence="15 16" key="1">
    <citation type="submission" date="2020-02" db="EMBL/GenBank/DDBJ databases">
        <title>Genomic and physiological characterization of two novel Nitrospinaceae genera.</title>
        <authorList>
            <person name="Mueller A.J."/>
            <person name="Jung M.-Y."/>
            <person name="Strachan C.R."/>
            <person name="Herbold C.W."/>
            <person name="Kirkegaard R.H."/>
            <person name="Daims H."/>
        </authorList>
    </citation>
    <scope>NUCLEOTIDE SEQUENCE [LARGE SCALE GENOMIC DNA]</scope>
    <source>
        <strain evidence="15">EB</strain>
    </source>
</reference>
<dbReference type="EMBL" id="CP048685">
    <property type="protein sequence ID" value="QPJ62091.1"/>
    <property type="molecule type" value="Genomic_DNA"/>
</dbReference>
<accession>A0A7T0BWE2</accession>
<dbReference type="InterPro" id="IPR037099">
    <property type="entry name" value="Fum_R/Succ_DH_flav-like_C_sf"/>
</dbReference>
<evidence type="ECO:0000256" key="11">
    <source>
        <dbReference type="PIRSR" id="PIRSR000171-1"/>
    </source>
</evidence>
<dbReference type="PANTHER" id="PTHR42716:SF2">
    <property type="entry name" value="L-ASPARTATE OXIDASE, CHLOROPLASTIC"/>
    <property type="match status" value="1"/>
</dbReference>
<feature type="domain" description="FAD-dependent oxidoreductase 2 FAD-binding" evidence="13">
    <location>
        <begin position="6"/>
        <end position="389"/>
    </location>
</feature>
<dbReference type="KEGG" id="nli:G3M70_09500"/>
<dbReference type="GO" id="GO:0005737">
    <property type="term" value="C:cytoplasm"/>
    <property type="evidence" value="ECO:0007669"/>
    <property type="project" value="UniProtKB-SubCell"/>
</dbReference>
<evidence type="ECO:0000256" key="1">
    <source>
        <dbReference type="ARBA" id="ARBA00001974"/>
    </source>
</evidence>
<evidence type="ECO:0000256" key="12">
    <source>
        <dbReference type="RuleBase" id="RU362049"/>
    </source>
</evidence>
<comment type="similarity">
    <text evidence="3 12">Belongs to the FAD-dependent oxidoreductase 2 family. NadB subfamily.</text>
</comment>
<dbReference type="PRINTS" id="PR00368">
    <property type="entry name" value="FADPNR"/>
</dbReference>
<dbReference type="UniPathway" id="UPA00253">
    <property type="reaction ID" value="UER00326"/>
</dbReference>
<evidence type="ECO:0000259" key="14">
    <source>
        <dbReference type="Pfam" id="PF02910"/>
    </source>
</evidence>
<dbReference type="NCBIfam" id="TIGR00551">
    <property type="entry name" value="nadB"/>
    <property type="match status" value="1"/>
</dbReference>
<dbReference type="InterPro" id="IPR015939">
    <property type="entry name" value="Fum_Rdtase/Succ_DH_flav-like_C"/>
</dbReference>
<evidence type="ECO:0000256" key="7">
    <source>
        <dbReference type="ARBA" id="ARBA00022827"/>
    </source>
</evidence>
<dbReference type="InterPro" id="IPR003953">
    <property type="entry name" value="FAD-dep_OxRdtase_2_FAD-bd"/>
</dbReference>
<dbReference type="PANTHER" id="PTHR42716">
    <property type="entry name" value="L-ASPARTATE OXIDASE"/>
    <property type="match status" value="1"/>
</dbReference>
<evidence type="ECO:0000256" key="6">
    <source>
        <dbReference type="ARBA" id="ARBA00022642"/>
    </source>
</evidence>
<name>A0A7T0BWE2_9BACT</name>
<gene>
    <name evidence="15" type="primary">nadB</name>
    <name evidence="15" type="ORF">G3M70_09500</name>
</gene>
<comment type="function">
    <text evidence="12">Catalyzes the oxidation of L-aspartate to iminoaspartate.</text>
</comment>
<protein>
    <recommendedName>
        <fullName evidence="4 10">L-aspartate oxidase</fullName>
        <ecNumber evidence="4 10">1.4.3.16</ecNumber>
    </recommendedName>
</protein>
<dbReference type="FunFam" id="3.90.700.10:FF:000002">
    <property type="entry name" value="L-aspartate oxidase"/>
    <property type="match status" value="1"/>
</dbReference>
<evidence type="ECO:0000256" key="5">
    <source>
        <dbReference type="ARBA" id="ARBA00022630"/>
    </source>
</evidence>
<keyword evidence="5 12" id="KW-0285">Flavoprotein</keyword>
<keyword evidence="8 12" id="KW-0560">Oxidoreductase</keyword>
<feature type="domain" description="Fumarate reductase/succinate dehydrogenase flavoprotein-like C-terminal" evidence="14">
    <location>
        <begin position="442"/>
        <end position="528"/>
    </location>
</feature>
<evidence type="ECO:0000256" key="2">
    <source>
        <dbReference type="ARBA" id="ARBA00004950"/>
    </source>
</evidence>
<proteinExistence type="inferred from homology"/>
<feature type="active site" description="Proton acceptor" evidence="11">
    <location>
        <position position="287"/>
    </location>
</feature>
<evidence type="ECO:0000256" key="3">
    <source>
        <dbReference type="ARBA" id="ARBA00008562"/>
    </source>
</evidence>
<comment type="catalytic activity">
    <reaction evidence="9">
        <text>L-aspartate + O2 = iminosuccinate + H2O2</text>
        <dbReference type="Rhea" id="RHEA:25876"/>
        <dbReference type="ChEBI" id="CHEBI:15379"/>
        <dbReference type="ChEBI" id="CHEBI:16240"/>
        <dbReference type="ChEBI" id="CHEBI:29991"/>
        <dbReference type="ChEBI" id="CHEBI:77875"/>
        <dbReference type="EC" id="1.4.3.16"/>
    </reaction>
    <physiologicalReaction direction="left-to-right" evidence="9">
        <dbReference type="Rhea" id="RHEA:25877"/>
    </physiologicalReaction>
</comment>
<evidence type="ECO:0000256" key="9">
    <source>
        <dbReference type="ARBA" id="ARBA00048305"/>
    </source>
</evidence>